<evidence type="ECO:0000313" key="2">
    <source>
        <dbReference type="Proteomes" id="UP000009320"/>
    </source>
</evidence>
<dbReference type="OrthoDB" id="2735906at2"/>
<dbReference type="eggNOG" id="ENOG5032YZ1">
    <property type="taxonomic scope" value="Bacteria"/>
</dbReference>
<evidence type="ECO:0000313" key="1">
    <source>
        <dbReference type="EMBL" id="CCI81605.1"/>
    </source>
</evidence>
<gene>
    <name evidence="1" type="ORF">BN55_09365</name>
</gene>
<dbReference type="STRING" id="1423758.FC41_GL000036"/>
<proteinExistence type="predicted"/>
<dbReference type="GeneID" id="82846851"/>
<reference evidence="1 2" key="1">
    <citation type="submission" date="2012-06" db="EMBL/GenBank/DDBJ databases">
        <title>Draft Genome Sequence of Lactobacillus hominis Strain CRBIP 24.179T, isolated from human intestine.</title>
        <authorList>
            <person name="Cousin S."/>
            <person name="Ma L."/>
            <person name="Bizet C."/>
            <person name="Loux V."/>
            <person name="Bouchier C."/>
            <person name="Clermont D."/>
            <person name="Creno S."/>
        </authorList>
    </citation>
    <scope>NUCLEOTIDE SEQUENCE [LARGE SCALE GENOMIC DNA]</scope>
    <source>
        <strain evidence="2">CRBIP 24.179T</strain>
    </source>
</reference>
<dbReference type="AlphaFoldDB" id="I7KGV9"/>
<dbReference type="RefSeq" id="WP_008470422.1">
    <property type="nucleotide sequence ID" value="NZ_AYZP01000001.1"/>
</dbReference>
<comment type="caution">
    <text evidence="1">The sequence shown here is derived from an EMBL/GenBank/DDBJ whole genome shotgun (WGS) entry which is preliminary data.</text>
</comment>
<dbReference type="NCBIfam" id="TIGR01636">
    <property type="entry name" value="phage_rinA"/>
    <property type="match status" value="1"/>
</dbReference>
<dbReference type="Proteomes" id="UP000009320">
    <property type="component" value="Unassembled WGS sequence"/>
</dbReference>
<accession>I7KGV9</accession>
<protein>
    <submittedName>
        <fullName evidence="1">Phage transcriptional regulator, RinA family</fullName>
    </submittedName>
</protein>
<dbReference type="InterPro" id="IPR006523">
    <property type="entry name" value="RinA"/>
</dbReference>
<sequence>MKKQTKAYIEALLEDYPHYSMYKAQREFELRHPYQERDENVGGGKAQFKKNDAVDRMLITIDEDKRLNSLWREHFAIQVCFEEATEDVQKIVKYLFFTDAKVRKYYSIRELAEDNKLSCSSATAYREFNQFLEEVAIELGLHV</sequence>
<dbReference type="PATRIC" id="fig|1423758.3.peg.39"/>
<organism evidence="1 2">
    <name type="scientific">Lactobacillus hominis DSM 23910 = CRBIP 24.179</name>
    <dbReference type="NCBI Taxonomy" id="1423758"/>
    <lineage>
        <taxon>Bacteria</taxon>
        <taxon>Bacillati</taxon>
        <taxon>Bacillota</taxon>
        <taxon>Bacilli</taxon>
        <taxon>Lactobacillales</taxon>
        <taxon>Lactobacillaceae</taxon>
        <taxon>Lactobacillus</taxon>
    </lineage>
</organism>
<dbReference type="EMBL" id="CAKE01000004">
    <property type="protein sequence ID" value="CCI81605.1"/>
    <property type="molecule type" value="Genomic_DNA"/>
</dbReference>
<name>I7KGV9_9LACO</name>
<keyword evidence="2" id="KW-1185">Reference proteome</keyword>